<sequence length="58" mass="6860">MIFRTLFRLLLLNQIMIFYINDLAANFLSHITVYWYNAIPASAFIILYIIAILVFLFS</sequence>
<evidence type="ECO:0000313" key="3">
    <source>
        <dbReference type="Proteomes" id="UP000198916"/>
    </source>
</evidence>
<feature type="transmembrane region" description="Helical" evidence="1">
    <location>
        <begin position="7"/>
        <end position="28"/>
    </location>
</feature>
<keyword evidence="1" id="KW-0812">Transmembrane</keyword>
<name>A0A1H7Q833_9SPHI</name>
<dbReference type="STRING" id="332977.SAMN05421740_105224"/>
<gene>
    <name evidence="2" type="ORF">SAMN05421740_105224</name>
</gene>
<dbReference type="Proteomes" id="UP000198916">
    <property type="component" value="Unassembled WGS sequence"/>
</dbReference>
<protein>
    <submittedName>
        <fullName evidence="2">Uncharacterized protein</fullName>
    </submittedName>
</protein>
<keyword evidence="1" id="KW-0472">Membrane</keyword>
<proteinExistence type="predicted"/>
<feature type="transmembrane region" description="Helical" evidence="1">
    <location>
        <begin position="34"/>
        <end position="57"/>
    </location>
</feature>
<organism evidence="2 3">
    <name type="scientific">Parapedobacter koreensis</name>
    <dbReference type="NCBI Taxonomy" id="332977"/>
    <lineage>
        <taxon>Bacteria</taxon>
        <taxon>Pseudomonadati</taxon>
        <taxon>Bacteroidota</taxon>
        <taxon>Sphingobacteriia</taxon>
        <taxon>Sphingobacteriales</taxon>
        <taxon>Sphingobacteriaceae</taxon>
        <taxon>Parapedobacter</taxon>
    </lineage>
</organism>
<reference evidence="3" key="1">
    <citation type="submission" date="2016-10" db="EMBL/GenBank/DDBJ databases">
        <authorList>
            <person name="Varghese N."/>
            <person name="Submissions S."/>
        </authorList>
    </citation>
    <scope>NUCLEOTIDE SEQUENCE [LARGE SCALE GENOMIC DNA]</scope>
    <source>
        <strain evidence="3">Jip14</strain>
    </source>
</reference>
<keyword evidence="1" id="KW-1133">Transmembrane helix</keyword>
<evidence type="ECO:0000256" key="1">
    <source>
        <dbReference type="SAM" id="Phobius"/>
    </source>
</evidence>
<dbReference type="EMBL" id="FNZR01000005">
    <property type="protein sequence ID" value="SEL44026.1"/>
    <property type="molecule type" value="Genomic_DNA"/>
</dbReference>
<dbReference type="AlphaFoldDB" id="A0A1H7Q833"/>
<accession>A0A1H7Q833</accession>
<evidence type="ECO:0000313" key="2">
    <source>
        <dbReference type="EMBL" id="SEL44026.1"/>
    </source>
</evidence>
<keyword evidence="3" id="KW-1185">Reference proteome</keyword>